<reference evidence="1 2" key="1">
    <citation type="journal article" date="2023" name="Sci. Data">
        <title>Genome assembly of the Korean intertidal mud-creeper Batillaria attramentaria.</title>
        <authorList>
            <person name="Patra A.K."/>
            <person name="Ho P.T."/>
            <person name="Jun S."/>
            <person name="Lee S.J."/>
            <person name="Kim Y."/>
            <person name="Won Y.J."/>
        </authorList>
    </citation>
    <scope>NUCLEOTIDE SEQUENCE [LARGE SCALE GENOMIC DNA]</scope>
    <source>
        <strain evidence="1">Wonlab-2016</strain>
    </source>
</reference>
<sequence>MTFLFLNSTDIPTCPAQDRRHTSNGERRRCQLSETLTVDIRRPSQLCQQLVLSTPGDQLLGSSRQDQLLELRSQTATYNPASGRFDQAARRDLV</sequence>
<dbReference type="EMBL" id="JACVVK020000511">
    <property type="protein sequence ID" value="KAK7469586.1"/>
    <property type="molecule type" value="Genomic_DNA"/>
</dbReference>
<comment type="caution">
    <text evidence="1">The sequence shown here is derived from an EMBL/GenBank/DDBJ whole genome shotgun (WGS) entry which is preliminary data.</text>
</comment>
<evidence type="ECO:0000313" key="1">
    <source>
        <dbReference type="EMBL" id="KAK7469586.1"/>
    </source>
</evidence>
<name>A0ABD0JC21_9CAEN</name>
<evidence type="ECO:0000313" key="2">
    <source>
        <dbReference type="Proteomes" id="UP001519460"/>
    </source>
</evidence>
<dbReference type="AlphaFoldDB" id="A0ABD0JC21"/>
<dbReference type="Proteomes" id="UP001519460">
    <property type="component" value="Unassembled WGS sequence"/>
</dbReference>
<protein>
    <submittedName>
        <fullName evidence="1">Uncharacterized protein</fullName>
    </submittedName>
</protein>
<proteinExistence type="predicted"/>
<organism evidence="1 2">
    <name type="scientific">Batillaria attramentaria</name>
    <dbReference type="NCBI Taxonomy" id="370345"/>
    <lineage>
        <taxon>Eukaryota</taxon>
        <taxon>Metazoa</taxon>
        <taxon>Spiralia</taxon>
        <taxon>Lophotrochozoa</taxon>
        <taxon>Mollusca</taxon>
        <taxon>Gastropoda</taxon>
        <taxon>Caenogastropoda</taxon>
        <taxon>Sorbeoconcha</taxon>
        <taxon>Cerithioidea</taxon>
        <taxon>Batillariidae</taxon>
        <taxon>Batillaria</taxon>
    </lineage>
</organism>
<gene>
    <name evidence="1" type="ORF">BaRGS_00036376</name>
</gene>
<keyword evidence="2" id="KW-1185">Reference proteome</keyword>
<accession>A0ABD0JC21</accession>